<keyword evidence="4 10" id="KW-0436">Ligase</keyword>
<evidence type="ECO:0000256" key="9">
    <source>
        <dbReference type="ARBA" id="ARBA00047937"/>
    </source>
</evidence>
<comment type="caution">
    <text evidence="12">The sequence shown here is derived from an EMBL/GenBank/DDBJ whole genome shotgun (WGS) entry which is preliminary data.</text>
</comment>
<dbReference type="PROSITE" id="PS50861">
    <property type="entry name" value="AA_TRNA_LIGASE_II_GLYAB"/>
    <property type="match status" value="1"/>
</dbReference>
<dbReference type="GO" id="GO:0004814">
    <property type="term" value="F:arginine-tRNA ligase activity"/>
    <property type="evidence" value="ECO:0007669"/>
    <property type="project" value="InterPro"/>
</dbReference>
<dbReference type="GO" id="GO:0006420">
    <property type="term" value="P:arginyl-tRNA aminoacylation"/>
    <property type="evidence" value="ECO:0007669"/>
    <property type="project" value="InterPro"/>
</dbReference>
<dbReference type="GO" id="GO:0004820">
    <property type="term" value="F:glycine-tRNA ligase activity"/>
    <property type="evidence" value="ECO:0007669"/>
    <property type="project" value="UniProtKB-UniRule"/>
</dbReference>
<dbReference type="Pfam" id="PF02092">
    <property type="entry name" value="tRNA_synt_2f"/>
    <property type="match status" value="1"/>
</dbReference>
<reference evidence="13" key="1">
    <citation type="journal article" date="2015" name="MBio">
        <title>Genome-Resolved Metagenomic Analysis Reveals Roles for Candidate Phyla and Other Microbial Community Members in Biogeochemical Transformations in Oil Reservoirs.</title>
        <authorList>
            <person name="Hu P."/>
            <person name="Tom L."/>
            <person name="Singh A."/>
            <person name="Thomas B.C."/>
            <person name="Baker B.J."/>
            <person name="Piceno Y.M."/>
            <person name="Andersen G.L."/>
            <person name="Banfield J.F."/>
        </authorList>
    </citation>
    <scope>NUCLEOTIDE SEQUENCE [LARGE SCALE GENOMIC DNA]</scope>
</reference>
<evidence type="ECO:0000256" key="7">
    <source>
        <dbReference type="ARBA" id="ARBA00022917"/>
    </source>
</evidence>
<dbReference type="PATRIC" id="fig|110500.4.peg.752"/>
<evidence type="ECO:0000256" key="2">
    <source>
        <dbReference type="ARBA" id="ARBA00008226"/>
    </source>
</evidence>
<dbReference type="InterPro" id="IPR008909">
    <property type="entry name" value="DALR_anticod-bd"/>
</dbReference>
<dbReference type="PANTHER" id="PTHR30075:SF2">
    <property type="entry name" value="GLYCINE--TRNA LIGASE, CHLOROPLASTIC_MITOCHONDRIAL 2"/>
    <property type="match status" value="1"/>
</dbReference>
<dbReference type="EMBL" id="LGGS01000103">
    <property type="protein sequence ID" value="KUK82233.1"/>
    <property type="molecule type" value="Genomic_DNA"/>
</dbReference>
<dbReference type="NCBIfam" id="TIGR00211">
    <property type="entry name" value="glyS"/>
    <property type="match status" value="1"/>
</dbReference>
<dbReference type="EC" id="6.1.1.14" evidence="10"/>
<dbReference type="GO" id="GO:0005524">
    <property type="term" value="F:ATP binding"/>
    <property type="evidence" value="ECO:0007669"/>
    <property type="project" value="UniProtKB-UniRule"/>
</dbReference>
<keyword evidence="3 10" id="KW-0963">Cytoplasm</keyword>
<dbReference type="InterPro" id="IPR006194">
    <property type="entry name" value="Gly-tRNA-synth_heterodimer"/>
</dbReference>
<evidence type="ECO:0000313" key="12">
    <source>
        <dbReference type="EMBL" id="KUK82233.1"/>
    </source>
</evidence>
<dbReference type="PANTHER" id="PTHR30075">
    <property type="entry name" value="GLYCYL-TRNA SYNTHETASE"/>
    <property type="match status" value="1"/>
</dbReference>
<dbReference type="AlphaFoldDB" id="A0A101HSC9"/>
<evidence type="ECO:0000256" key="1">
    <source>
        <dbReference type="ARBA" id="ARBA00004496"/>
    </source>
</evidence>
<evidence type="ECO:0000256" key="8">
    <source>
        <dbReference type="ARBA" id="ARBA00023146"/>
    </source>
</evidence>
<dbReference type="GO" id="GO:0006426">
    <property type="term" value="P:glycyl-tRNA aminoacylation"/>
    <property type="evidence" value="ECO:0007669"/>
    <property type="project" value="UniProtKB-UniRule"/>
</dbReference>
<evidence type="ECO:0000313" key="13">
    <source>
        <dbReference type="Proteomes" id="UP000054705"/>
    </source>
</evidence>
<proteinExistence type="inferred from homology"/>
<gene>
    <name evidence="10" type="primary">glyS</name>
    <name evidence="12" type="ORF">XD97_0476</name>
</gene>
<organism evidence="12 13">
    <name type="scientific">Pelotomaculum thermopropionicum</name>
    <dbReference type="NCBI Taxonomy" id="110500"/>
    <lineage>
        <taxon>Bacteria</taxon>
        <taxon>Bacillati</taxon>
        <taxon>Bacillota</taxon>
        <taxon>Clostridia</taxon>
        <taxon>Eubacteriales</taxon>
        <taxon>Desulfotomaculaceae</taxon>
        <taxon>Pelotomaculum</taxon>
    </lineage>
</organism>
<evidence type="ECO:0000256" key="3">
    <source>
        <dbReference type="ARBA" id="ARBA00022490"/>
    </source>
</evidence>
<protein>
    <recommendedName>
        <fullName evidence="10">Glycine--tRNA ligase beta subunit</fullName>
        <ecNumber evidence="10">6.1.1.14</ecNumber>
    </recommendedName>
    <alternativeName>
        <fullName evidence="10">Glycyl-tRNA synthetase beta subunit</fullName>
        <shortName evidence="10">GlyRS</shortName>
    </alternativeName>
</protein>
<evidence type="ECO:0000256" key="5">
    <source>
        <dbReference type="ARBA" id="ARBA00022741"/>
    </source>
</evidence>
<evidence type="ECO:0000256" key="4">
    <source>
        <dbReference type="ARBA" id="ARBA00022598"/>
    </source>
</evidence>
<dbReference type="SUPFAM" id="SSF109604">
    <property type="entry name" value="HD-domain/PDEase-like"/>
    <property type="match status" value="1"/>
</dbReference>
<dbReference type="HAMAP" id="MF_00255">
    <property type="entry name" value="Gly_tRNA_synth_beta"/>
    <property type="match status" value="1"/>
</dbReference>
<sequence>MSAKVNLKDYLLEIGVEELPARFLDSALEELKELAAGVLREHRLSFERVATYGTPRRLVLYIKGLPGHQEPLEKEVKGPAAKVAYKPDGTPTRAAEGFAGSQGVPVAELVKKPLGHVDYVFAVKREAGRPARDILTEVAPGFITGLHFPKPMRWGELDVRFARPVRWILSLFGEEVIAFKFAGLKAGRITYGHRFLSKEPIKAASPAAYFEEMKKNYVLVDPRERKEVIRQQVQKLAEAAGGRVEEDEDLLQEVNNLVEYPTALLGGFSTDYLQLPREVLVTPMREHQRYFPVTGPDGGLLPKFIAVRNGTADHLDQVRAGNEKVLRARLADADFFYREDLKIPLAQKVVELKKIVFHERLGTVYDKVERMGVLAGYLADATGTGKHEKDQALRAAYLSKADLVTNMVYEFPELQGIMGKEYAARSGEEPAVAVAVLEHYLPRFAGDRLPETLPGKILSLADKIDNIAGFFAIDIQPSGSQDPYALRRQALGVCHVLLEGRIALSLEKMLEAAYRGYEGKVRLENSLEKVKADAAEFFRQRLKGIFSDYGFTYDVVDAVLDAGYDDFNDARLRAGALSDFRREPAFADLLTAFVRANNLSKNAVTRLVEPELLSDASEQKLYDHLSRVREETAAYLKQQDYRSFLAAVATLQKPLEEFFDSVMVMVEDEKVRENRLALLSGLVSLVMRVVDLRKIVVE</sequence>
<comment type="subunit">
    <text evidence="10">Tetramer of two alpha and two beta subunits.</text>
</comment>
<keyword evidence="6 10" id="KW-0067">ATP-binding</keyword>
<keyword evidence="8 10" id="KW-0030">Aminoacyl-tRNA synthetase</keyword>
<dbReference type="InterPro" id="IPR015944">
    <property type="entry name" value="Gly-tRNA-synth_bsu"/>
</dbReference>
<comment type="catalytic activity">
    <reaction evidence="9 10">
        <text>tRNA(Gly) + glycine + ATP = glycyl-tRNA(Gly) + AMP + diphosphate</text>
        <dbReference type="Rhea" id="RHEA:16013"/>
        <dbReference type="Rhea" id="RHEA-COMP:9664"/>
        <dbReference type="Rhea" id="RHEA-COMP:9683"/>
        <dbReference type="ChEBI" id="CHEBI:30616"/>
        <dbReference type="ChEBI" id="CHEBI:33019"/>
        <dbReference type="ChEBI" id="CHEBI:57305"/>
        <dbReference type="ChEBI" id="CHEBI:78442"/>
        <dbReference type="ChEBI" id="CHEBI:78522"/>
        <dbReference type="ChEBI" id="CHEBI:456215"/>
        <dbReference type="EC" id="6.1.1.14"/>
    </reaction>
</comment>
<comment type="subcellular location">
    <subcellularLocation>
        <location evidence="1 10">Cytoplasm</location>
    </subcellularLocation>
</comment>
<dbReference type="PRINTS" id="PR01045">
    <property type="entry name" value="TRNASYNTHGB"/>
</dbReference>
<name>A0A101HSC9_9FIRM</name>
<dbReference type="Proteomes" id="UP000054705">
    <property type="component" value="Unassembled WGS sequence"/>
</dbReference>
<keyword evidence="5 10" id="KW-0547">Nucleotide-binding</keyword>
<evidence type="ECO:0000256" key="10">
    <source>
        <dbReference type="HAMAP-Rule" id="MF_00255"/>
    </source>
</evidence>
<dbReference type="GO" id="GO:0005829">
    <property type="term" value="C:cytosol"/>
    <property type="evidence" value="ECO:0007669"/>
    <property type="project" value="TreeGrafter"/>
</dbReference>
<feature type="domain" description="DALR anticodon binding" evidence="11">
    <location>
        <begin position="590"/>
        <end position="681"/>
    </location>
</feature>
<comment type="similarity">
    <text evidence="2 10">Belongs to the class-II aminoacyl-tRNA synthetase family.</text>
</comment>
<dbReference type="Pfam" id="PF05746">
    <property type="entry name" value="DALR_1"/>
    <property type="match status" value="1"/>
</dbReference>
<evidence type="ECO:0000259" key="11">
    <source>
        <dbReference type="Pfam" id="PF05746"/>
    </source>
</evidence>
<keyword evidence="7 10" id="KW-0648">Protein biosynthesis</keyword>
<accession>A0A101HSC9</accession>
<evidence type="ECO:0000256" key="6">
    <source>
        <dbReference type="ARBA" id="ARBA00022840"/>
    </source>
</evidence>